<dbReference type="HAMAP" id="MF_01866">
    <property type="entry name" value="UPF0745"/>
    <property type="match status" value="1"/>
</dbReference>
<sequence length="95" mass="10888">MKVLCDVYKSSKKSEMYIYVKRDDAMERVPAPLLEMFGKAEKTMTLVVTAEKKFANFTGERLLEVLEDKGFYLQLPPAMDEEVAAIVAQNNRLNH</sequence>
<dbReference type="Proteomes" id="UP000838100">
    <property type="component" value="Unassembled WGS sequence"/>
</dbReference>
<evidence type="ECO:0000256" key="1">
    <source>
        <dbReference type="HAMAP-Rule" id="MF_01866"/>
    </source>
</evidence>
<dbReference type="RefSeq" id="WP_237442655.1">
    <property type="nucleotide sequence ID" value="NZ_CAKLPX010000001.1"/>
</dbReference>
<dbReference type="PROSITE" id="PS51648">
    <property type="entry name" value="YCGL"/>
    <property type="match status" value="1"/>
</dbReference>
<feature type="domain" description="YcgL" evidence="2">
    <location>
        <begin position="3"/>
        <end position="87"/>
    </location>
</feature>
<accession>A0ABM9ABJ6</accession>
<evidence type="ECO:0000313" key="4">
    <source>
        <dbReference type="Proteomes" id="UP000838100"/>
    </source>
</evidence>
<name>A0ABM9ABJ6_9GAMM</name>
<dbReference type="PANTHER" id="PTHR38109">
    <property type="entry name" value="PROTEIN YCGL"/>
    <property type="match status" value="1"/>
</dbReference>
<dbReference type="EMBL" id="CAKLPX010000001">
    <property type="protein sequence ID" value="CAH0989953.1"/>
    <property type="molecule type" value="Genomic_DNA"/>
</dbReference>
<proteinExistence type="inferred from homology"/>
<keyword evidence="4" id="KW-1185">Reference proteome</keyword>
<evidence type="ECO:0000313" key="3">
    <source>
        <dbReference type="EMBL" id="CAH0989953.1"/>
    </source>
</evidence>
<dbReference type="InterPro" id="IPR027354">
    <property type="entry name" value="YcgL_dom"/>
</dbReference>
<organism evidence="3 4">
    <name type="scientific">Sinobacterium norvegicum</name>
    <dbReference type="NCBI Taxonomy" id="1641715"/>
    <lineage>
        <taxon>Bacteria</taxon>
        <taxon>Pseudomonadati</taxon>
        <taxon>Pseudomonadota</taxon>
        <taxon>Gammaproteobacteria</taxon>
        <taxon>Cellvibrionales</taxon>
        <taxon>Spongiibacteraceae</taxon>
        <taxon>Sinobacterium</taxon>
    </lineage>
</organism>
<reference evidence="3" key="1">
    <citation type="submission" date="2021-12" db="EMBL/GenBank/DDBJ databases">
        <authorList>
            <person name="Rodrigo-Torres L."/>
            <person name="Arahal R. D."/>
            <person name="Lucena T."/>
        </authorList>
    </citation>
    <scope>NUCLEOTIDE SEQUENCE</scope>
    <source>
        <strain evidence="3">CECT 8267</strain>
    </source>
</reference>
<evidence type="ECO:0000259" key="2">
    <source>
        <dbReference type="PROSITE" id="PS51648"/>
    </source>
</evidence>
<gene>
    <name evidence="3" type="primary">ycgL</name>
    <name evidence="3" type="ORF">SIN8267_00025</name>
</gene>
<dbReference type="SUPFAM" id="SSF160191">
    <property type="entry name" value="YcgL-like"/>
    <property type="match status" value="1"/>
</dbReference>
<comment type="caution">
    <text evidence="3">The sequence shown here is derived from an EMBL/GenBank/DDBJ whole genome shotgun (WGS) entry which is preliminary data.</text>
</comment>
<dbReference type="Pfam" id="PF05166">
    <property type="entry name" value="YcgL"/>
    <property type="match status" value="1"/>
</dbReference>
<dbReference type="Gene3D" id="3.10.510.20">
    <property type="entry name" value="YcgL domain"/>
    <property type="match status" value="1"/>
</dbReference>
<dbReference type="InterPro" id="IPR038068">
    <property type="entry name" value="YcgL-like_sf"/>
</dbReference>
<protein>
    <recommendedName>
        <fullName evidence="1">YcgL domain-containing protein SIN8267_00025</fullName>
    </recommendedName>
</protein>
<dbReference type="PANTHER" id="PTHR38109:SF1">
    <property type="entry name" value="PROTEIN YCGL"/>
    <property type="match status" value="1"/>
</dbReference>